<keyword evidence="2" id="KW-0479">Metal-binding</keyword>
<dbReference type="PANTHER" id="PTHR48471:SF1">
    <property type="entry name" value="DDE TNP4 DOMAIN-CONTAINING PROTEIN"/>
    <property type="match status" value="1"/>
</dbReference>
<name>A0ABN7J113_9BASI</name>
<dbReference type="Pfam" id="PF13359">
    <property type="entry name" value="DDE_Tnp_4"/>
    <property type="match status" value="1"/>
</dbReference>
<proteinExistence type="predicted"/>
<dbReference type="Proteomes" id="UP000836402">
    <property type="component" value="Unassembled WGS sequence"/>
</dbReference>
<sequence length="126" mass="13533">MSTNRTPTTTAGWETHTAECSQVLVFLANGEIAWASFNNPGSWHDTKIANGLYDMLSNPERTPAPFALLADSAFPTNKEVSGKILSKPKESVAALPHVLCLAPKVFKKGAHTYQVKGEFSGAGRDS</sequence>
<organism evidence="4 5">
    <name type="scientific">Tilletia caries</name>
    <name type="common">wheat bunt fungus</name>
    <dbReference type="NCBI Taxonomy" id="13290"/>
    <lineage>
        <taxon>Eukaryota</taxon>
        <taxon>Fungi</taxon>
        <taxon>Dikarya</taxon>
        <taxon>Basidiomycota</taxon>
        <taxon>Ustilaginomycotina</taxon>
        <taxon>Exobasidiomycetes</taxon>
        <taxon>Tilletiales</taxon>
        <taxon>Tilletiaceae</taxon>
        <taxon>Tilletia</taxon>
    </lineage>
</organism>
<evidence type="ECO:0000313" key="4">
    <source>
        <dbReference type="EMBL" id="CAD6939173.1"/>
    </source>
</evidence>
<comment type="caution">
    <text evidence="4">The sequence shown here is derived from an EMBL/GenBank/DDBJ whole genome shotgun (WGS) entry which is preliminary data.</text>
</comment>
<evidence type="ECO:0000313" key="5">
    <source>
        <dbReference type="Proteomes" id="UP000836402"/>
    </source>
</evidence>
<dbReference type="InterPro" id="IPR027806">
    <property type="entry name" value="HARBI1_dom"/>
</dbReference>
<feature type="domain" description="DDE Tnp4" evidence="3">
    <location>
        <begin position="23"/>
        <end position="80"/>
    </location>
</feature>
<reference evidence="4" key="1">
    <citation type="submission" date="2020-10" db="EMBL/GenBank/DDBJ databases">
        <authorList>
            <person name="Sedaghatjoo S."/>
        </authorList>
    </citation>
    <scope>NUCLEOTIDE SEQUENCE</scope>
    <source>
        <strain evidence="4">AZH3</strain>
    </source>
</reference>
<dbReference type="EMBL" id="CAJHJG010004194">
    <property type="protein sequence ID" value="CAD6939173.1"/>
    <property type="molecule type" value="Genomic_DNA"/>
</dbReference>
<evidence type="ECO:0000256" key="1">
    <source>
        <dbReference type="ARBA" id="ARBA00001968"/>
    </source>
</evidence>
<comment type="cofactor">
    <cofactor evidence="1">
        <name>a divalent metal cation</name>
        <dbReference type="ChEBI" id="CHEBI:60240"/>
    </cofactor>
</comment>
<evidence type="ECO:0000259" key="3">
    <source>
        <dbReference type="Pfam" id="PF13359"/>
    </source>
</evidence>
<keyword evidence="5" id="KW-1185">Reference proteome</keyword>
<protein>
    <recommendedName>
        <fullName evidence="3">DDE Tnp4 domain-containing protein</fullName>
    </recommendedName>
</protein>
<accession>A0ABN7J113</accession>
<dbReference type="PANTHER" id="PTHR48471">
    <property type="entry name" value="DDE TNP4 DOMAIN-CONTAINING PROTEIN"/>
    <property type="match status" value="1"/>
</dbReference>
<gene>
    <name evidence="4" type="ORF">JKIAZH3_G3551</name>
</gene>
<evidence type="ECO:0000256" key="2">
    <source>
        <dbReference type="ARBA" id="ARBA00022723"/>
    </source>
</evidence>